<proteinExistence type="predicted"/>
<name>A0A834M6L2_RHYFE</name>
<organism evidence="1 2">
    <name type="scientific">Rhynchophorus ferrugineus</name>
    <name type="common">Red palm weevil</name>
    <name type="synonym">Curculio ferrugineus</name>
    <dbReference type="NCBI Taxonomy" id="354439"/>
    <lineage>
        <taxon>Eukaryota</taxon>
        <taxon>Metazoa</taxon>
        <taxon>Ecdysozoa</taxon>
        <taxon>Arthropoda</taxon>
        <taxon>Hexapoda</taxon>
        <taxon>Insecta</taxon>
        <taxon>Pterygota</taxon>
        <taxon>Neoptera</taxon>
        <taxon>Endopterygota</taxon>
        <taxon>Coleoptera</taxon>
        <taxon>Polyphaga</taxon>
        <taxon>Cucujiformia</taxon>
        <taxon>Curculionidae</taxon>
        <taxon>Dryophthorinae</taxon>
        <taxon>Rhynchophorus</taxon>
    </lineage>
</organism>
<dbReference type="AlphaFoldDB" id="A0A834M6L2"/>
<accession>A0A834M6L2</accession>
<gene>
    <name evidence="1" type="ORF">GWI33_019850</name>
</gene>
<evidence type="ECO:0000313" key="2">
    <source>
        <dbReference type="Proteomes" id="UP000625711"/>
    </source>
</evidence>
<comment type="caution">
    <text evidence="1">The sequence shown here is derived from an EMBL/GenBank/DDBJ whole genome shotgun (WGS) entry which is preliminary data.</text>
</comment>
<dbReference type="Proteomes" id="UP000625711">
    <property type="component" value="Unassembled WGS sequence"/>
</dbReference>
<sequence length="67" mass="7304">MLRNNSIGENFQIVPTLPPSLRPRLAEVLDHIKTALSSELFGSTFADVLPQPDSGCKLVAKLDAIEE</sequence>
<keyword evidence="2" id="KW-1185">Reference proteome</keyword>
<dbReference type="EMBL" id="JAACXV010014491">
    <property type="protein sequence ID" value="KAF7266924.1"/>
    <property type="molecule type" value="Genomic_DNA"/>
</dbReference>
<reference evidence="1" key="1">
    <citation type="submission" date="2020-08" db="EMBL/GenBank/DDBJ databases">
        <title>Genome sequencing and assembly of the red palm weevil Rhynchophorus ferrugineus.</title>
        <authorList>
            <person name="Dias G.B."/>
            <person name="Bergman C.M."/>
            <person name="Manee M."/>
        </authorList>
    </citation>
    <scope>NUCLEOTIDE SEQUENCE</scope>
    <source>
        <strain evidence="1">AA-2017</strain>
        <tissue evidence="1">Whole larva</tissue>
    </source>
</reference>
<protein>
    <submittedName>
        <fullName evidence="1">Uncharacterized protein</fullName>
    </submittedName>
</protein>
<evidence type="ECO:0000313" key="1">
    <source>
        <dbReference type="EMBL" id="KAF7266924.1"/>
    </source>
</evidence>